<dbReference type="SUPFAM" id="SSF52047">
    <property type="entry name" value="RNI-like"/>
    <property type="match status" value="1"/>
</dbReference>
<dbReference type="GO" id="GO:0031146">
    <property type="term" value="P:SCF-dependent proteasomal ubiquitin-dependent protein catabolic process"/>
    <property type="evidence" value="ECO:0007669"/>
    <property type="project" value="TreeGrafter"/>
</dbReference>
<evidence type="ECO:0000256" key="1">
    <source>
        <dbReference type="SAM" id="MobiDB-lite"/>
    </source>
</evidence>
<dbReference type="Pfam" id="PF00646">
    <property type="entry name" value="F-box"/>
    <property type="match status" value="1"/>
</dbReference>
<organism evidence="4">
    <name type="scientific">Thrips palmi</name>
    <name type="common">Melon thrips</name>
    <dbReference type="NCBI Taxonomy" id="161013"/>
    <lineage>
        <taxon>Eukaryota</taxon>
        <taxon>Metazoa</taxon>
        <taxon>Ecdysozoa</taxon>
        <taxon>Arthropoda</taxon>
        <taxon>Hexapoda</taxon>
        <taxon>Insecta</taxon>
        <taxon>Pterygota</taxon>
        <taxon>Neoptera</taxon>
        <taxon>Paraneoptera</taxon>
        <taxon>Thysanoptera</taxon>
        <taxon>Terebrantia</taxon>
        <taxon>Thripoidea</taxon>
        <taxon>Thripidae</taxon>
        <taxon>Thrips</taxon>
    </lineage>
</organism>
<evidence type="ECO:0000313" key="4">
    <source>
        <dbReference type="RefSeq" id="XP_034255028.1"/>
    </source>
</evidence>
<keyword evidence="3" id="KW-1185">Reference proteome</keyword>
<dbReference type="InterPro" id="IPR001810">
    <property type="entry name" value="F-box_dom"/>
</dbReference>
<dbReference type="GO" id="GO:0019005">
    <property type="term" value="C:SCF ubiquitin ligase complex"/>
    <property type="evidence" value="ECO:0007669"/>
    <property type="project" value="TreeGrafter"/>
</dbReference>
<dbReference type="PANTHER" id="PTHR13318">
    <property type="entry name" value="PARTNER OF PAIRED, ISOFORM B-RELATED"/>
    <property type="match status" value="1"/>
</dbReference>
<reference evidence="4" key="1">
    <citation type="submission" date="2025-08" db="UniProtKB">
        <authorList>
            <consortium name="RefSeq"/>
        </authorList>
    </citation>
    <scope>IDENTIFICATION</scope>
    <source>
        <tissue evidence="4">Total insect</tissue>
    </source>
</reference>
<dbReference type="OrthoDB" id="9856535at2759"/>
<dbReference type="InParanoid" id="A0A6P9AAB3"/>
<evidence type="ECO:0000259" key="2">
    <source>
        <dbReference type="PROSITE" id="PS50181"/>
    </source>
</evidence>
<dbReference type="InterPro" id="IPR036047">
    <property type="entry name" value="F-box-like_dom_sf"/>
</dbReference>
<dbReference type="SMART" id="SM00256">
    <property type="entry name" value="FBOX"/>
    <property type="match status" value="1"/>
</dbReference>
<name>A0A6P9AAB3_THRPL</name>
<dbReference type="SUPFAM" id="SSF81383">
    <property type="entry name" value="F-box domain"/>
    <property type="match status" value="1"/>
</dbReference>
<proteinExistence type="predicted"/>
<feature type="compositionally biased region" description="Low complexity" evidence="1">
    <location>
        <begin position="20"/>
        <end position="33"/>
    </location>
</feature>
<feature type="region of interest" description="Disordered" evidence="1">
    <location>
        <begin position="117"/>
        <end position="136"/>
    </location>
</feature>
<protein>
    <submittedName>
        <fullName evidence="4">Uncharacterized protein LOC117653460</fullName>
    </submittedName>
</protein>
<dbReference type="PANTHER" id="PTHR13318:SF95">
    <property type="entry name" value="F-BOX PROTEIN YLR352W"/>
    <property type="match status" value="1"/>
</dbReference>
<sequence>MKEGSADSVESVDSEESKGLNLSDSAPSPSSNSDDMRGLKRSCASDDEDPRPLKVARISSPTDSTSPSGGPEDDEVCRTSSKTSASFHPEPVPGCSKDYIPYLYGFEVSRNDLEQSETCAADKQANNQDADDESSAPVELMNLSDDVLLIIMSNLKPSDLLNLSSCCQRLNRVVSDWSLWIEVDFRPHCLLERQLERFLPFLSNTTERIATRGFVASKPQPRWRTECLSGELLSSFASECPELRSFVAEEHCIDAKKVKISAFPPSIEHLSLKGCEIVNPPTDSSYFNSIISHLPHLKILELSDCTWLPSHSIMALSKLPYLEELHLDGCYLIRDCIAYASLAFNYGFQKLKVLDLRRTGVSDSELSCLNRFNRLTHLYLEYPNSNGISNENGEPGGPRACHLPGIISDLGLRSLVISDKPHVLFNNAQFGIISDEIHVMAPVKDRVSLCKLHTLVARNFNLVTDSTLNELHFAQSLRYLDLKGTQITHHGAEMFRSSRPDVTLITSYDDDLT</sequence>
<gene>
    <name evidence="4" type="primary">LOC117653460</name>
</gene>
<dbReference type="Gene3D" id="3.80.10.10">
    <property type="entry name" value="Ribonuclease Inhibitor"/>
    <property type="match status" value="1"/>
</dbReference>
<dbReference type="PROSITE" id="PS50181">
    <property type="entry name" value="FBOX"/>
    <property type="match status" value="1"/>
</dbReference>
<dbReference type="GeneID" id="117653460"/>
<dbReference type="Gene3D" id="1.20.1280.50">
    <property type="match status" value="1"/>
</dbReference>
<dbReference type="AlphaFoldDB" id="A0A6P9AAB3"/>
<feature type="region of interest" description="Disordered" evidence="1">
    <location>
        <begin position="1"/>
        <end position="90"/>
    </location>
</feature>
<evidence type="ECO:0000313" key="3">
    <source>
        <dbReference type="Proteomes" id="UP000515158"/>
    </source>
</evidence>
<dbReference type="RefSeq" id="XP_034255028.1">
    <property type="nucleotide sequence ID" value="XM_034399137.1"/>
</dbReference>
<dbReference type="Proteomes" id="UP000515158">
    <property type="component" value="Unplaced"/>
</dbReference>
<feature type="compositionally biased region" description="Low complexity" evidence="1">
    <location>
        <begin position="59"/>
        <end position="70"/>
    </location>
</feature>
<accession>A0A6P9AAB3</accession>
<dbReference type="KEGG" id="tpal:117653460"/>
<feature type="domain" description="F-box" evidence="2">
    <location>
        <begin position="137"/>
        <end position="183"/>
    </location>
</feature>
<dbReference type="InterPro" id="IPR032675">
    <property type="entry name" value="LRR_dom_sf"/>
</dbReference>